<dbReference type="Proteomes" id="UP000283210">
    <property type="component" value="Chromosome 21"/>
</dbReference>
<keyword evidence="2" id="KW-1185">Reference proteome</keyword>
<proteinExistence type="predicted"/>
<evidence type="ECO:0000313" key="2">
    <source>
        <dbReference type="Proteomes" id="UP000283210"/>
    </source>
</evidence>
<name>A0A437C660_ORYJA</name>
<gene>
    <name evidence="1" type="ORF">OJAV_G00205470</name>
</gene>
<dbReference type="AlphaFoldDB" id="A0A437C660"/>
<reference evidence="1 2" key="2">
    <citation type="submission" date="2019-01" db="EMBL/GenBank/DDBJ databases">
        <title>A chromosome length genome reference of the Java medaka (oryzias javanicus).</title>
        <authorList>
            <person name="Herpin A."/>
            <person name="Takehana Y."/>
            <person name="Naruse K."/>
            <person name="Ansai S."/>
            <person name="Kawaguchi M."/>
        </authorList>
    </citation>
    <scope>NUCLEOTIDE SEQUENCE [LARGE SCALE GENOMIC DNA]</scope>
    <source>
        <strain evidence="1">RS831</strain>
        <tissue evidence="1">Whole body</tissue>
    </source>
</reference>
<sequence length="85" mass="9620">MSPCSQPEMSQPFVCPCKASLPDWAKAGRRVRLSSLENRGPGWRQVLVVLQQQSSTSEERERKSFRGGQSLTITEELLQENMKVL</sequence>
<organism evidence="1 2">
    <name type="scientific">Oryzias javanicus</name>
    <name type="common">Javanese ricefish</name>
    <name type="synonym">Aplocheilus javanicus</name>
    <dbReference type="NCBI Taxonomy" id="123683"/>
    <lineage>
        <taxon>Eukaryota</taxon>
        <taxon>Metazoa</taxon>
        <taxon>Chordata</taxon>
        <taxon>Craniata</taxon>
        <taxon>Vertebrata</taxon>
        <taxon>Euteleostomi</taxon>
        <taxon>Actinopterygii</taxon>
        <taxon>Neopterygii</taxon>
        <taxon>Teleostei</taxon>
        <taxon>Neoteleostei</taxon>
        <taxon>Acanthomorphata</taxon>
        <taxon>Ovalentaria</taxon>
        <taxon>Atherinomorphae</taxon>
        <taxon>Beloniformes</taxon>
        <taxon>Adrianichthyidae</taxon>
        <taxon>Oryziinae</taxon>
        <taxon>Oryzias</taxon>
    </lineage>
</organism>
<protein>
    <submittedName>
        <fullName evidence="1">Uncharacterized protein</fullName>
    </submittedName>
</protein>
<accession>A0A437C660</accession>
<evidence type="ECO:0000313" key="1">
    <source>
        <dbReference type="EMBL" id="RVE58054.1"/>
    </source>
</evidence>
<reference evidence="1 2" key="1">
    <citation type="submission" date="2018-11" db="EMBL/GenBank/DDBJ databases">
        <authorList>
            <person name="Lopez-Roques C."/>
            <person name="Donnadieu C."/>
            <person name="Bouchez O."/>
            <person name="Klopp C."/>
            <person name="Cabau C."/>
            <person name="Zahm M."/>
        </authorList>
    </citation>
    <scope>NUCLEOTIDE SEQUENCE [LARGE SCALE GENOMIC DNA]</scope>
    <source>
        <strain evidence="1">RS831</strain>
        <tissue evidence="1">Whole body</tissue>
    </source>
</reference>
<dbReference type="EMBL" id="CM012457">
    <property type="protein sequence ID" value="RVE58054.1"/>
    <property type="molecule type" value="Genomic_DNA"/>
</dbReference>